<dbReference type="AlphaFoldDB" id="A0A8S3X6R0"/>
<feature type="compositionally biased region" description="Polar residues" evidence="1">
    <location>
        <begin position="1"/>
        <end position="13"/>
    </location>
</feature>
<dbReference type="PANTHER" id="PTHR10773:SF19">
    <property type="match status" value="1"/>
</dbReference>
<evidence type="ECO:0000313" key="3">
    <source>
        <dbReference type="Proteomes" id="UP000691718"/>
    </source>
</evidence>
<comment type="caution">
    <text evidence="2">The sequence shown here is derived from an EMBL/GenBank/DDBJ whole genome shotgun (WGS) entry which is preliminary data.</text>
</comment>
<reference evidence="2" key="1">
    <citation type="submission" date="2021-04" db="EMBL/GenBank/DDBJ databases">
        <authorList>
            <person name="Tunstrom K."/>
        </authorList>
    </citation>
    <scope>NUCLEOTIDE SEQUENCE</scope>
</reference>
<evidence type="ECO:0000313" key="2">
    <source>
        <dbReference type="EMBL" id="CAG5000950.1"/>
    </source>
</evidence>
<protein>
    <submittedName>
        <fullName evidence="2">(apollo) hypothetical protein</fullName>
    </submittedName>
</protein>
<sequence>MSNTEDFSDSGSEYQPIPGEIHTESETDTSCDENIMMPSSLSEPGTSKSRKRSINKENWTVNKRKLLRNSGKGYVTKMGVEKNTKIFENIDCGCPKKCYTLFTENERQEMFESFWNLKDFNQQNAFLYALVQKASVNRKRPKDLSRAGKNVSFKYFLKSHIMTQLVCKKYFLKTFQISDGRLYRSLSKGDVSQCKDKRGTTSTRKLDDSDIITHIQSFPAYHSHYTRKSNPNRKFLNPGLTIRKMYDLYKEKCLTEMTEPKKLKYYNKVFNTKFNLHFKAPHQDTCKTCDSLNFKIRGTDDENVKKEFEVQKELHQRKADSARENLQIDAKKINDAYVLTFDLQKALAFPKLTTSVAYYKRNLYLYNLGIHCFNNNTGYMNVWNEIEGGRGSQDIAVCLVKHLKTHAVTQNHVIMYSDSCTGQNRNIKTTLSLLKLVQDPDTSITTIDHKFLVSGHSYLPNDGEFGIIESASRRHGQIYSPDQWIEIMKTAKRKEPHFVVTEIKNSEFKSTAALEKCITNRKKTTCGYDFNWLNIRWLRFERNHPLQFQFKETLNADMPFYKVDLSKKQQGRPAYLYNIQQGPLYPSGRPVTIAKKKDMLDLLPYIPPIYHQFYKNLTVDIPTRSSILNADERSSDDEITYD</sequence>
<dbReference type="Proteomes" id="UP000691718">
    <property type="component" value="Unassembled WGS sequence"/>
</dbReference>
<dbReference type="PANTHER" id="PTHR10773">
    <property type="entry name" value="DNA-DIRECTED RNA POLYMERASES I, II, AND III SUBUNIT RPABC2"/>
    <property type="match status" value="1"/>
</dbReference>
<dbReference type="EMBL" id="CAJQZP010000945">
    <property type="protein sequence ID" value="CAG5000950.1"/>
    <property type="molecule type" value="Genomic_DNA"/>
</dbReference>
<organism evidence="2 3">
    <name type="scientific">Parnassius apollo</name>
    <name type="common">Apollo butterfly</name>
    <name type="synonym">Papilio apollo</name>
    <dbReference type="NCBI Taxonomy" id="110799"/>
    <lineage>
        <taxon>Eukaryota</taxon>
        <taxon>Metazoa</taxon>
        <taxon>Ecdysozoa</taxon>
        <taxon>Arthropoda</taxon>
        <taxon>Hexapoda</taxon>
        <taxon>Insecta</taxon>
        <taxon>Pterygota</taxon>
        <taxon>Neoptera</taxon>
        <taxon>Endopterygota</taxon>
        <taxon>Lepidoptera</taxon>
        <taxon>Glossata</taxon>
        <taxon>Ditrysia</taxon>
        <taxon>Papilionoidea</taxon>
        <taxon>Papilionidae</taxon>
        <taxon>Parnassiinae</taxon>
        <taxon>Parnassini</taxon>
        <taxon>Parnassius</taxon>
        <taxon>Parnassius</taxon>
    </lineage>
</organism>
<name>A0A8S3X6R0_PARAO</name>
<proteinExistence type="predicted"/>
<keyword evidence="3" id="KW-1185">Reference proteome</keyword>
<accession>A0A8S3X6R0</accession>
<gene>
    <name evidence="2" type="ORF">PAPOLLO_LOCUS13823</name>
</gene>
<feature type="compositionally biased region" description="Polar residues" evidence="1">
    <location>
        <begin position="37"/>
        <end position="47"/>
    </location>
</feature>
<evidence type="ECO:0000256" key="1">
    <source>
        <dbReference type="SAM" id="MobiDB-lite"/>
    </source>
</evidence>
<feature type="region of interest" description="Disordered" evidence="1">
    <location>
        <begin position="1"/>
        <end position="55"/>
    </location>
</feature>
<dbReference type="OrthoDB" id="6611988at2759"/>